<dbReference type="AlphaFoldDB" id="A0A430UR01"/>
<gene>
    <name evidence="1" type="ORF">CSW27_14070</name>
</gene>
<evidence type="ECO:0000313" key="2">
    <source>
        <dbReference type="Proteomes" id="UP000287155"/>
    </source>
</evidence>
<evidence type="ECO:0000313" key="1">
    <source>
        <dbReference type="EMBL" id="RTI10555.1"/>
    </source>
</evidence>
<sequence>MNYSAYACALLGKKALERERVLELLEEVPDLPERAEVYLADGHLFLELAEPREGEVWALAEVLEAFVLEAGPDSGGPG</sequence>
<dbReference type="RefSeq" id="WP_153186802.1">
    <property type="nucleotide sequence ID" value="NZ_PEMJ01000378.1"/>
</dbReference>
<dbReference type="Proteomes" id="UP000287155">
    <property type="component" value="Unassembled WGS sequence"/>
</dbReference>
<protein>
    <submittedName>
        <fullName evidence="1">Uncharacterized protein</fullName>
    </submittedName>
</protein>
<comment type="caution">
    <text evidence="1">The sequence shown here is derived from an EMBL/GenBank/DDBJ whole genome shotgun (WGS) entry which is preliminary data.</text>
</comment>
<dbReference type="EMBL" id="PEMJ01000378">
    <property type="protein sequence ID" value="RTI10555.1"/>
    <property type="molecule type" value="Genomic_DNA"/>
</dbReference>
<reference evidence="1 2" key="1">
    <citation type="journal article" date="2019" name="Extremophiles">
        <title>Biogeography of thermophiles and predominance of Thermus scotoductus in domestic water heaters.</title>
        <authorList>
            <person name="Wilpiszeski R.L."/>
            <person name="Zhang Z."/>
            <person name="House C.H."/>
        </authorList>
    </citation>
    <scope>NUCLEOTIDE SEQUENCE [LARGE SCALE GENOMIC DNA]</scope>
    <source>
        <strain evidence="1 2">14_S14</strain>
    </source>
</reference>
<organism evidence="1 2">
    <name type="scientific">Thermus scotoductus</name>
    <dbReference type="NCBI Taxonomy" id="37636"/>
    <lineage>
        <taxon>Bacteria</taxon>
        <taxon>Thermotogati</taxon>
        <taxon>Deinococcota</taxon>
        <taxon>Deinococci</taxon>
        <taxon>Thermales</taxon>
        <taxon>Thermaceae</taxon>
        <taxon>Thermus</taxon>
    </lineage>
</organism>
<accession>A0A430UR01</accession>
<proteinExistence type="predicted"/>
<feature type="non-terminal residue" evidence="1">
    <location>
        <position position="78"/>
    </location>
</feature>
<name>A0A430UR01_THESC</name>